<feature type="transmembrane region" description="Helical" evidence="9">
    <location>
        <begin position="350"/>
        <end position="371"/>
    </location>
</feature>
<evidence type="ECO:0000256" key="9">
    <source>
        <dbReference type="SAM" id="Phobius"/>
    </source>
</evidence>
<feature type="region of interest" description="Disordered" evidence="8">
    <location>
        <begin position="1"/>
        <end position="27"/>
    </location>
</feature>
<keyword evidence="6 9" id="KW-0472">Membrane</keyword>
<dbReference type="PROSITE" id="PS00217">
    <property type="entry name" value="SUGAR_TRANSPORT_2"/>
    <property type="match status" value="1"/>
</dbReference>
<keyword evidence="12" id="KW-1185">Reference proteome</keyword>
<keyword evidence="4 9" id="KW-0812">Transmembrane</keyword>
<dbReference type="SUPFAM" id="SSF103473">
    <property type="entry name" value="MFS general substrate transporter"/>
    <property type="match status" value="1"/>
</dbReference>
<comment type="similarity">
    <text evidence="2 7">Belongs to the major facilitator superfamily. Sugar transporter (TC 2.A.1.1) family.</text>
</comment>
<accession>A0ABR1PM52</accession>
<comment type="caution">
    <text evidence="11">The sequence shown here is derived from an EMBL/GenBank/DDBJ whole genome shotgun (WGS) entry which is preliminary data.</text>
</comment>
<evidence type="ECO:0000256" key="5">
    <source>
        <dbReference type="ARBA" id="ARBA00022989"/>
    </source>
</evidence>
<evidence type="ECO:0000256" key="1">
    <source>
        <dbReference type="ARBA" id="ARBA00004141"/>
    </source>
</evidence>
<dbReference type="Pfam" id="PF00083">
    <property type="entry name" value="Sugar_tr"/>
    <property type="match status" value="1"/>
</dbReference>
<dbReference type="EMBL" id="JAKNSF020000003">
    <property type="protein sequence ID" value="KAK7740149.1"/>
    <property type="molecule type" value="Genomic_DNA"/>
</dbReference>
<evidence type="ECO:0000256" key="7">
    <source>
        <dbReference type="RuleBase" id="RU003346"/>
    </source>
</evidence>
<evidence type="ECO:0000256" key="6">
    <source>
        <dbReference type="ARBA" id="ARBA00023136"/>
    </source>
</evidence>
<dbReference type="PANTHER" id="PTHR48020:SF12">
    <property type="entry name" value="PROTON MYO-INOSITOL COTRANSPORTER"/>
    <property type="match status" value="1"/>
</dbReference>
<dbReference type="NCBIfam" id="TIGR00879">
    <property type="entry name" value="SP"/>
    <property type="match status" value="1"/>
</dbReference>
<feature type="transmembrane region" description="Helical" evidence="9">
    <location>
        <begin position="46"/>
        <end position="64"/>
    </location>
</feature>
<dbReference type="InterPro" id="IPR036259">
    <property type="entry name" value="MFS_trans_sf"/>
</dbReference>
<feature type="transmembrane region" description="Helical" evidence="9">
    <location>
        <begin position="378"/>
        <end position="398"/>
    </location>
</feature>
<gene>
    <name evidence="11" type="ORF">SLS63_001349</name>
</gene>
<sequence>MDHPDTQQQAPLISNRDHEEDYDDGLDDAVGRASPLEAGKASSPGLFMWLLTFSAGIGGLLFGYDTGVISATLVSIDTSLSSRALTSLDKSVITSATALFALLVSPASSVLADRLGRRRVILLADILFVLGSVLQAASSSVASMVAGRAVVGAAVGAASFVVPLYLAELSPAAFRGRVVTMNIFFVTLGQVVAYIVGWGFAEFGSQGTGWRWMVGLGAAPAALQLALVAGMPETPRWLVKAGRVDEARAVVRRVAGSGAGAAAEADVVLKDIEAEVRDEEQAQKARRRSPALGPRAPWLDGWDELLAVRRNRRALAIACLLQGLQQLCGFNSLMYFSATIFKLLGFDSPTLTSMVVAVTNMLFTVVALMVIDKVGRRRILLCSIPFMVLGLLLSAWGFSMMQLSTSAFADTPEGEAPPTPAPAPSHGAAVVVLTSIMLYVAAYAIGLGNVPWMQSELFSLSVRSLGSGAATATCWAANFVVGLSFLPLMDALSPTWTFVLYATVCVAGNWVVYRVYPETSGLSLEEAAALLERDDWGVDAR</sequence>
<evidence type="ECO:0000259" key="10">
    <source>
        <dbReference type="PROSITE" id="PS50850"/>
    </source>
</evidence>
<dbReference type="InterPro" id="IPR003663">
    <property type="entry name" value="Sugar/inositol_transpt"/>
</dbReference>
<comment type="subcellular location">
    <subcellularLocation>
        <location evidence="1">Membrane</location>
        <topology evidence="1">Multi-pass membrane protein</topology>
    </subcellularLocation>
</comment>
<feature type="transmembrane region" description="Helical" evidence="9">
    <location>
        <begin position="464"/>
        <end position="486"/>
    </location>
</feature>
<dbReference type="PRINTS" id="PR00171">
    <property type="entry name" value="SUGRTRNSPORT"/>
</dbReference>
<feature type="domain" description="Major facilitator superfamily (MFS) profile" evidence="10">
    <location>
        <begin position="51"/>
        <end position="520"/>
    </location>
</feature>
<feature type="transmembrane region" description="Helical" evidence="9">
    <location>
        <begin position="92"/>
        <end position="112"/>
    </location>
</feature>
<dbReference type="InterPro" id="IPR005829">
    <property type="entry name" value="Sugar_transporter_CS"/>
</dbReference>
<dbReference type="PANTHER" id="PTHR48020">
    <property type="entry name" value="PROTON MYO-INOSITOL COTRANSPORTER"/>
    <property type="match status" value="1"/>
</dbReference>
<dbReference type="Proteomes" id="UP001430848">
    <property type="component" value="Unassembled WGS sequence"/>
</dbReference>
<keyword evidence="5 9" id="KW-1133">Transmembrane helix</keyword>
<evidence type="ECO:0000256" key="4">
    <source>
        <dbReference type="ARBA" id="ARBA00022692"/>
    </source>
</evidence>
<keyword evidence="3 7" id="KW-0813">Transport</keyword>
<feature type="transmembrane region" description="Helical" evidence="9">
    <location>
        <begin position="212"/>
        <end position="230"/>
    </location>
</feature>
<dbReference type="InterPro" id="IPR005828">
    <property type="entry name" value="MFS_sugar_transport-like"/>
</dbReference>
<feature type="transmembrane region" description="Helical" evidence="9">
    <location>
        <begin position="498"/>
        <end position="516"/>
    </location>
</feature>
<dbReference type="InterPro" id="IPR020846">
    <property type="entry name" value="MFS_dom"/>
</dbReference>
<feature type="transmembrane region" description="Helical" evidence="9">
    <location>
        <begin position="119"/>
        <end position="137"/>
    </location>
</feature>
<dbReference type="PROSITE" id="PS00216">
    <property type="entry name" value="SUGAR_TRANSPORT_1"/>
    <property type="match status" value="2"/>
</dbReference>
<evidence type="ECO:0000313" key="12">
    <source>
        <dbReference type="Proteomes" id="UP001430848"/>
    </source>
</evidence>
<evidence type="ECO:0000313" key="11">
    <source>
        <dbReference type="EMBL" id="KAK7740149.1"/>
    </source>
</evidence>
<feature type="compositionally biased region" description="Polar residues" evidence="8">
    <location>
        <begin position="1"/>
        <end position="12"/>
    </location>
</feature>
<evidence type="ECO:0000256" key="8">
    <source>
        <dbReference type="SAM" id="MobiDB-lite"/>
    </source>
</evidence>
<dbReference type="PROSITE" id="PS50850">
    <property type="entry name" value="MFS"/>
    <property type="match status" value="1"/>
</dbReference>
<feature type="transmembrane region" description="Helical" evidence="9">
    <location>
        <begin position="179"/>
        <end position="200"/>
    </location>
</feature>
<evidence type="ECO:0000256" key="2">
    <source>
        <dbReference type="ARBA" id="ARBA00010992"/>
    </source>
</evidence>
<dbReference type="Gene3D" id="1.20.1250.20">
    <property type="entry name" value="MFS general substrate transporter like domains"/>
    <property type="match status" value="1"/>
</dbReference>
<protein>
    <recommendedName>
        <fullName evidence="10">Major facilitator superfamily (MFS) profile domain-containing protein</fullName>
    </recommendedName>
</protein>
<evidence type="ECO:0000256" key="3">
    <source>
        <dbReference type="ARBA" id="ARBA00022448"/>
    </source>
</evidence>
<feature type="transmembrane region" description="Helical" evidence="9">
    <location>
        <begin position="314"/>
        <end position="338"/>
    </location>
</feature>
<organism evidence="11 12">
    <name type="scientific">Diaporthe eres</name>
    <name type="common">Phomopsis oblonga</name>
    <dbReference type="NCBI Taxonomy" id="83184"/>
    <lineage>
        <taxon>Eukaryota</taxon>
        <taxon>Fungi</taxon>
        <taxon>Dikarya</taxon>
        <taxon>Ascomycota</taxon>
        <taxon>Pezizomycotina</taxon>
        <taxon>Sordariomycetes</taxon>
        <taxon>Sordariomycetidae</taxon>
        <taxon>Diaporthales</taxon>
        <taxon>Diaporthaceae</taxon>
        <taxon>Diaporthe</taxon>
        <taxon>Diaporthe eres species complex</taxon>
    </lineage>
</organism>
<reference evidence="11 12" key="1">
    <citation type="submission" date="2024-02" db="EMBL/GenBank/DDBJ databases">
        <title>De novo assembly and annotation of 12 fungi associated with fruit tree decline syndrome in Ontario, Canada.</title>
        <authorList>
            <person name="Sulman M."/>
            <person name="Ellouze W."/>
            <person name="Ilyukhin E."/>
        </authorList>
    </citation>
    <scope>NUCLEOTIDE SEQUENCE [LARGE SCALE GENOMIC DNA]</scope>
    <source>
        <strain evidence="11 12">M169</strain>
    </source>
</reference>
<dbReference type="InterPro" id="IPR050814">
    <property type="entry name" value="Myo-inositol_Transporter"/>
</dbReference>
<feature type="transmembrane region" description="Helical" evidence="9">
    <location>
        <begin position="428"/>
        <end position="452"/>
    </location>
</feature>
<feature type="transmembrane region" description="Helical" evidence="9">
    <location>
        <begin position="149"/>
        <end position="167"/>
    </location>
</feature>
<name>A0ABR1PM52_DIAER</name>
<proteinExistence type="inferred from homology"/>